<dbReference type="Gene3D" id="2.40.50.90">
    <property type="match status" value="1"/>
</dbReference>
<name>A0A1J4TTW7_9BACT</name>
<proteinExistence type="predicted"/>
<dbReference type="SUPFAM" id="SSF50199">
    <property type="entry name" value="Staphylococcal nuclease"/>
    <property type="match status" value="1"/>
</dbReference>
<feature type="transmembrane region" description="Helical" evidence="1">
    <location>
        <begin position="25"/>
        <end position="44"/>
    </location>
</feature>
<keyword evidence="1" id="KW-1133">Transmembrane helix</keyword>
<dbReference type="Proteomes" id="UP000183120">
    <property type="component" value="Unassembled WGS sequence"/>
</dbReference>
<sequence length="181" mass="21081">MVRHLLKNKRRVIHHHLQSSKLPKYLLLLLIILFLVVSIISMVVRNRFQNLKKEIMLQQINPITTQAIAVLDGDTLITQGGWTMGLLGINLLSKNEENYMKAKELLENLVTDKTLTLEYYDVFQNDKFGRILAYVWVDCMSEYHNLCMGDKLLVNKVMISKELASKDLNNDRKLRYGDFLN</sequence>
<dbReference type="EMBL" id="MNUY01000011">
    <property type="protein sequence ID" value="OIO15370.1"/>
    <property type="molecule type" value="Genomic_DNA"/>
</dbReference>
<gene>
    <name evidence="3" type="ORF">AUJ73_00755</name>
</gene>
<dbReference type="InterPro" id="IPR035437">
    <property type="entry name" value="SNase_OB-fold_sf"/>
</dbReference>
<organism evidence="3 4">
    <name type="scientific">Candidatus Gottesmanbacteria bacterium CG1_02_37_22</name>
    <dbReference type="NCBI Taxonomy" id="1805209"/>
    <lineage>
        <taxon>Bacteria</taxon>
        <taxon>Candidatus Gottesmaniibacteriota</taxon>
    </lineage>
</organism>
<keyword evidence="1" id="KW-0812">Transmembrane</keyword>
<evidence type="ECO:0000313" key="3">
    <source>
        <dbReference type="EMBL" id="OIO15370.1"/>
    </source>
</evidence>
<reference evidence="3 4" key="1">
    <citation type="journal article" date="2016" name="Environ. Microbiol.">
        <title>Genomic resolution of a cold subsurface aquifer community provides metabolic insights for novel microbes adapted to high CO concentrations.</title>
        <authorList>
            <person name="Probst A.J."/>
            <person name="Castelle C.J."/>
            <person name="Singh A."/>
            <person name="Brown C.T."/>
            <person name="Anantharaman K."/>
            <person name="Sharon I."/>
            <person name="Hug L.A."/>
            <person name="Burstein D."/>
            <person name="Emerson J.B."/>
            <person name="Thomas B.C."/>
            <person name="Banfield J.F."/>
        </authorList>
    </citation>
    <scope>NUCLEOTIDE SEQUENCE [LARGE SCALE GENOMIC DNA]</scope>
    <source>
        <strain evidence="3">CG1_02_37_22</strain>
    </source>
</reference>
<comment type="caution">
    <text evidence="3">The sequence shown here is derived from an EMBL/GenBank/DDBJ whole genome shotgun (WGS) entry which is preliminary data.</text>
</comment>
<keyword evidence="1" id="KW-0472">Membrane</keyword>
<evidence type="ECO:0000259" key="2">
    <source>
        <dbReference type="Pfam" id="PF00565"/>
    </source>
</evidence>
<accession>A0A1J4TTW7</accession>
<dbReference type="STRING" id="1805209.AUJ73_00755"/>
<evidence type="ECO:0000313" key="4">
    <source>
        <dbReference type="Proteomes" id="UP000183120"/>
    </source>
</evidence>
<evidence type="ECO:0000256" key="1">
    <source>
        <dbReference type="SAM" id="Phobius"/>
    </source>
</evidence>
<feature type="domain" description="TNase-like" evidence="2">
    <location>
        <begin position="97"/>
        <end position="165"/>
    </location>
</feature>
<dbReference type="Pfam" id="PF00565">
    <property type="entry name" value="SNase"/>
    <property type="match status" value="1"/>
</dbReference>
<dbReference type="AlphaFoldDB" id="A0A1J4TTW7"/>
<dbReference type="InterPro" id="IPR016071">
    <property type="entry name" value="Staphylococal_nuclease_OB-fold"/>
</dbReference>
<protein>
    <recommendedName>
        <fullName evidence="2">TNase-like domain-containing protein</fullName>
    </recommendedName>
</protein>